<evidence type="ECO:0000256" key="1">
    <source>
        <dbReference type="ARBA" id="ARBA00022729"/>
    </source>
</evidence>
<evidence type="ECO:0008006" key="4">
    <source>
        <dbReference type="Google" id="ProtNLM"/>
    </source>
</evidence>
<evidence type="ECO:0000313" key="2">
    <source>
        <dbReference type="EMBL" id="MDR6969688.1"/>
    </source>
</evidence>
<keyword evidence="3" id="KW-1185">Reference proteome</keyword>
<dbReference type="Gene3D" id="2.60.40.1220">
    <property type="match status" value="1"/>
</dbReference>
<proteinExistence type="predicted"/>
<comment type="caution">
    <text evidence="2">The sequence shown here is derived from an EMBL/GenBank/DDBJ whole genome shotgun (WGS) entry which is preliminary data.</text>
</comment>
<feature type="non-terminal residue" evidence="2">
    <location>
        <position position="377"/>
    </location>
</feature>
<dbReference type="InterPro" id="IPR014755">
    <property type="entry name" value="Cu-Rt/internalin_Ig-like"/>
</dbReference>
<evidence type="ECO:0000313" key="3">
    <source>
        <dbReference type="Proteomes" id="UP001255185"/>
    </source>
</evidence>
<protein>
    <recommendedName>
        <fullName evidence="4">Ig-like domain-containing protein</fullName>
    </recommendedName>
</protein>
<organism evidence="2 3">
    <name type="scientific">Flavobacterium arsenatis</name>
    <dbReference type="NCBI Taxonomy" id="1484332"/>
    <lineage>
        <taxon>Bacteria</taxon>
        <taxon>Pseudomonadati</taxon>
        <taxon>Bacteroidota</taxon>
        <taxon>Flavobacteriia</taxon>
        <taxon>Flavobacteriales</taxon>
        <taxon>Flavobacteriaceae</taxon>
        <taxon>Flavobacterium</taxon>
    </lineage>
</organism>
<keyword evidence="1" id="KW-0732">Signal</keyword>
<dbReference type="EMBL" id="JAVDVI010000034">
    <property type="protein sequence ID" value="MDR6969688.1"/>
    <property type="molecule type" value="Genomic_DNA"/>
</dbReference>
<reference evidence="2 3" key="1">
    <citation type="submission" date="2023-07" db="EMBL/GenBank/DDBJ databases">
        <title>Sorghum-associated microbial communities from plants grown in Nebraska, USA.</title>
        <authorList>
            <person name="Schachtman D."/>
        </authorList>
    </citation>
    <scope>NUCLEOTIDE SEQUENCE [LARGE SCALE GENOMIC DNA]</scope>
    <source>
        <strain evidence="2 3">3773</strain>
    </source>
</reference>
<accession>A0ABU1TUX9</accession>
<name>A0ABU1TUX9_9FLAO</name>
<sequence>MKLNTPFSVTFFILFFLLLSYQKSHSQCFQIESILVDACGPQEGLNEMVRFKVGNSALNVSNLSVVWATTSLDWQGLVQNNTTQSVVNTLNGDILDAGGCGELLQPTNGILPANATVILVTSFNMDTDLNSFGALTENIYILFQNNPNVGTGHFANSGTGTRTLTMSFGSCSDTVTYDRALLINPAGATVPADGAIVNFTPSGAATYINNDCSAPVTPFTVDVPQSTLSACAGTVIPLNGTAQGQQTVSWSAANGSFSSPNTLSTNYTIPSNAAGTTIVLTLTATNSCDLSITDTVNVIVTPSVVPAFNPIAPICFGQTLNPLPTTSNNGITGTWSPALNNSATTTYTFTPNAGQCATTATLTITVNPANTVPTFTA</sequence>
<dbReference type="Proteomes" id="UP001255185">
    <property type="component" value="Unassembled WGS sequence"/>
</dbReference>
<gene>
    <name evidence="2" type="ORF">J2X31_003726</name>
</gene>